<dbReference type="KEGG" id="smx:SM11_chr2635"/>
<protein>
    <submittedName>
        <fullName evidence="1">Uncharacterized protein</fullName>
    </submittedName>
</protein>
<evidence type="ECO:0000313" key="2">
    <source>
        <dbReference type="Proteomes" id="UP000009045"/>
    </source>
</evidence>
<reference evidence="1 2" key="1">
    <citation type="journal article" date="2011" name="J. Biotechnol.">
        <title>The complete genome sequence of the dominant Sinorhizobium meliloti field isolate SM11 extends the S. meliloti pan-genome.</title>
        <authorList>
            <person name="Schneiker-Bekel S."/>
            <person name="Wibberg D."/>
            <person name="Bekel T."/>
            <person name="Blom J."/>
            <person name="Linke B."/>
            <person name="Neuweger H."/>
            <person name="Stiens M."/>
            <person name="Vorholter F.J."/>
            <person name="Weidner S."/>
            <person name="Goesmann A."/>
            <person name="Puhler A."/>
            <person name="Schluter A."/>
        </authorList>
    </citation>
    <scope>NUCLEOTIDE SEQUENCE [LARGE SCALE GENOMIC DNA]</scope>
    <source>
        <strain evidence="1 2">SM11</strain>
    </source>
</reference>
<accession>F7X5Q6</accession>
<dbReference type="Proteomes" id="UP000009045">
    <property type="component" value="Chromosome"/>
</dbReference>
<sequence length="34" mass="3948">MPTIIAPVFFRTGRADRHALFPYFAFQEKGEVFS</sequence>
<organism evidence="1 2">
    <name type="scientific">Sinorhizobium meliloti (strain SM11)</name>
    <dbReference type="NCBI Taxonomy" id="707241"/>
    <lineage>
        <taxon>Bacteria</taxon>
        <taxon>Pseudomonadati</taxon>
        <taxon>Pseudomonadota</taxon>
        <taxon>Alphaproteobacteria</taxon>
        <taxon>Hyphomicrobiales</taxon>
        <taxon>Rhizobiaceae</taxon>
        <taxon>Sinorhizobium/Ensifer group</taxon>
        <taxon>Sinorhizobium</taxon>
    </lineage>
</organism>
<gene>
    <name evidence="1" type="ordered locus">SM11_chr2635</name>
</gene>
<name>F7X5Q6_SINMM</name>
<dbReference type="AlphaFoldDB" id="F7X5Q6"/>
<dbReference type="EMBL" id="CP001830">
    <property type="protein sequence ID" value="AEH79888.1"/>
    <property type="molecule type" value="Genomic_DNA"/>
</dbReference>
<proteinExistence type="predicted"/>
<dbReference type="HOGENOM" id="CLU_3376054_0_0_5"/>
<evidence type="ECO:0000313" key="1">
    <source>
        <dbReference type="EMBL" id="AEH79888.1"/>
    </source>
</evidence>